<proteinExistence type="predicted"/>
<comment type="caution">
    <text evidence="1">The sequence shown here is derived from an EMBL/GenBank/DDBJ whole genome shotgun (WGS) entry which is preliminary data.</text>
</comment>
<accession>A0A8J8P4F7</accession>
<protein>
    <submittedName>
        <fullName evidence="1">Uncharacterized protein</fullName>
    </submittedName>
</protein>
<evidence type="ECO:0000313" key="1">
    <source>
        <dbReference type="EMBL" id="TNV86922.1"/>
    </source>
</evidence>
<dbReference type="Proteomes" id="UP000785679">
    <property type="component" value="Unassembled WGS sequence"/>
</dbReference>
<reference evidence="1" key="1">
    <citation type="submission" date="2019-06" db="EMBL/GenBank/DDBJ databases">
        <authorList>
            <person name="Zheng W."/>
        </authorList>
    </citation>
    <scope>NUCLEOTIDE SEQUENCE</scope>
    <source>
        <strain evidence="1">QDHG01</strain>
    </source>
</reference>
<organism evidence="1 2">
    <name type="scientific">Halteria grandinella</name>
    <dbReference type="NCBI Taxonomy" id="5974"/>
    <lineage>
        <taxon>Eukaryota</taxon>
        <taxon>Sar</taxon>
        <taxon>Alveolata</taxon>
        <taxon>Ciliophora</taxon>
        <taxon>Intramacronucleata</taxon>
        <taxon>Spirotrichea</taxon>
        <taxon>Stichotrichia</taxon>
        <taxon>Sporadotrichida</taxon>
        <taxon>Halteriidae</taxon>
        <taxon>Halteria</taxon>
    </lineage>
</organism>
<dbReference type="EMBL" id="RRYP01000740">
    <property type="protein sequence ID" value="TNV86922.1"/>
    <property type="molecule type" value="Genomic_DNA"/>
</dbReference>
<name>A0A8J8P4F7_HALGN</name>
<keyword evidence="2" id="KW-1185">Reference proteome</keyword>
<sequence>MSLRKPESELEKLFLKEILSISLLPHNQNYRIQLIIIKQYIHRSLKLSRTYYYRLKSYGTPIQPHQRRSPTPPPTRVLLQIYRGRKCIPPQVQR</sequence>
<gene>
    <name evidence="1" type="ORF">FGO68_gene1728</name>
</gene>
<evidence type="ECO:0000313" key="2">
    <source>
        <dbReference type="Proteomes" id="UP000785679"/>
    </source>
</evidence>
<dbReference type="AlphaFoldDB" id="A0A8J8P4F7"/>